<dbReference type="EnsemblMetazoa" id="AQUA000645-RA">
    <property type="protein sequence ID" value="AQUA000645-PA"/>
    <property type="gene ID" value="AQUA000645"/>
</dbReference>
<feature type="compositionally biased region" description="Polar residues" evidence="1">
    <location>
        <begin position="81"/>
        <end position="99"/>
    </location>
</feature>
<evidence type="ECO:0000313" key="3">
    <source>
        <dbReference type="Proteomes" id="UP000076407"/>
    </source>
</evidence>
<feature type="compositionally biased region" description="Low complexity" evidence="1">
    <location>
        <begin position="24"/>
        <end position="51"/>
    </location>
</feature>
<dbReference type="AlphaFoldDB" id="A0A182WSZ1"/>
<evidence type="ECO:0000313" key="2">
    <source>
        <dbReference type="EnsemblMetazoa" id="AQUA000645-PA"/>
    </source>
</evidence>
<organism evidence="2 3">
    <name type="scientific">Anopheles quadriannulatus</name>
    <name type="common">Mosquito</name>
    <dbReference type="NCBI Taxonomy" id="34691"/>
    <lineage>
        <taxon>Eukaryota</taxon>
        <taxon>Metazoa</taxon>
        <taxon>Ecdysozoa</taxon>
        <taxon>Arthropoda</taxon>
        <taxon>Hexapoda</taxon>
        <taxon>Insecta</taxon>
        <taxon>Pterygota</taxon>
        <taxon>Neoptera</taxon>
        <taxon>Endopterygota</taxon>
        <taxon>Diptera</taxon>
        <taxon>Nematocera</taxon>
        <taxon>Culicoidea</taxon>
        <taxon>Culicidae</taxon>
        <taxon>Anophelinae</taxon>
        <taxon>Anopheles</taxon>
    </lineage>
</organism>
<name>A0A182WSZ1_ANOQN</name>
<sequence length="99" mass="10536">MDAKTAEDTGTFLTPPLPPPPSSPSVQLQPSSPTPTQTTPSSSYSSTSLLPNQQQYWMEQGGSNGDERSPEKNDYDLDAGRSSSSTVCKDNAANDNDQV</sequence>
<proteinExistence type="predicted"/>
<accession>A0A182WSZ1</accession>
<protein>
    <submittedName>
        <fullName evidence="2">Uncharacterized protein</fullName>
    </submittedName>
</protein>
<reference evidence="2" key="1">
    <citation type="submission" date="2020-05" db="UniProtKB">
        <authorList>
            <consortium name="EnsemblMetazoa"/>
        </authorList>
    </citation>
    <scope>IDENTIFICATION</scope>
    <source>
        <strain evidence="2">SANGQUA</strain>
    </source>
</reference>
<feature type="compositionally biased region" description="Basic and acidic residues" evidence="1">
    <location>
        <begin position="65"/>
        <end position="79"/>
    </location>
</feature>
<dbReference type="Proteomes" id="UP000076407">
    <property type="component" value="Unassembled WGS sequence"/>
</dbReference>
<feature type="region of interest" description="Disordered" evidence="1">
    <location>
        <begin position="1"/>
        <end position="99"/>
    </location>
</feature>
<evidence type="ECO:0000256" key="1">
    <source>
        <dbReference type="SAM" id="MobiDB-lite"/>
    </source>
</evidence>
<keyword evidence="3" id="KW-1185">Reference proteome</keyword>